<dbReference type="AlphaFoldDB" id="A0A918V7C3"/>
<accession>A0A918V7C3</accession>
<reference evidence="2" key="2">
    <citation type="submission" date="2020-09" db="EMBL/GenBank/DDBJ databases">
        <authorList>
            <person name="Sun Q."/>
            <person name="Ohkuma M."/>
        </authorList>
    </citation>
    <scope>NUCLEOTIDE SEQUENCE</scope>
    <source>
        <strain evidence="2">JCM 4834</strain>
    </source>
</reference>
<reference evidence="2" key="1">
    <citation type="journal article" date="2014" name="Int. J. Syst. Evol. Microbiol.">
        <title>Complete genome sequence of Corynebacterium casei LMG S-19264T (=DSM 44701T), isolated from a smear-ripened cheese.</title>
        <authorList>
            <consortium name="US DOE Joint Genome Institute (JGI-PGF)"/>
            <person name="Walter F."/>
            <person name="Albersmeier A."/>
            <person name="Kalinowski J."/>
            <person name="Ruckert C."/>
        </authorList>
    </citation>
    <scope>NUCLEOTIDE SEQUENCE</scope>
    <source>
        <strain evidence="2">JCM 4834</strain>
    </source>
</reference>
<feature type="region of interest" description="Disordered" evidence="1">
    <location>
        <begin position="151"/>
        <end position="176"/>
    </location>
</feature>
<feature type="region of interest" description="Disordered" evidence="1">
    <location>
        <begin position="40"/>
        <end position="109"/>
    </location>
</feature>
<name>A0A918V7C3_9ACTN</name>
<comment type="caution">
    <text evidence="2">The sequence shown here is derived from an EMBL/GenBank/DDBJ whole genome shotgun (WGS) entry which is preliminary data.</text>
</comment>
<proteinExistence type="predicted"/>
<organism evidence="2 3">
    <name type="scientific">Streptomyces subrutilus</name>
    <dbReference type="NCBI Taxonomy" id="36818"/>
    <lineage>
        <taxon>Bacteria</taxon>
        <taxon>Bacillati</taxon>
        <taxon>Actinomycetota</taxon>
        <taxon>Actinomycetes</taxon>
        <taxon>Kitasatosporales</taxon>
        <taxon>Streptomycetaceae</taxon>
        <taxon>Streptomyces</taxon>
    </lineage>
</organism>
<evidence type="ECO:0000256" key="1">
    <source>
        <dbReference type="SAM" id="MobiDB-lite"/>
    </source>
</evidence>
<feature type="compositionally biased region" description="Basic residues" evidence="1">
    <location>
        <begin position="77"/>
        <end position="89"/>
    </location>
</feature>
<gene>
    <name evidence="2" type="ORF">GCM10010371_35350</name>
</gene>
<sequence length="176" mass="18565">MNPNPFSELNHFTMPVAIWLILLNVPLRAARAAASILPDGRAHHTPNAANRGAADIRTSDRPVHASGEARGPGLSRGRPRRPPRAHRGPRSGAARQGRRGTGPAGHDVAEVHIAVRTRCLSSVDYTPDETAVIADWFARASAETRAHLAQVRSGPGSRAPAVGRRGRLGPAGTMGG</sequence>
<protein>
    <submittedName>
        <fullName evidence="2">Uncharacterized protein</fullName>
    </submittedName>
</protein>
<evidence type="ECO:0000313" key="3">
    <source>
        <dbReference type="Proteomes" id="UP000634660"/>
    </source>
</evidence>
<dbReference type="EMBL" id="BMVX01000012">
    <property type="protein sequence ID" value="GGZ72381.1"/>
    <property type="molecule type" value="Genomic_DNA"/>
</dbReference>
<evidence type="ECO:0000313" key="2">
    <source>
        <dbReference type="EMBL" id="GGZ72381.1"/>
    </source>
</evidence>
<dbReference type="Proteomes" id="UP000634660">
    <property type="component" value="Unassembled WGS sequence"/>
</dbReference>